<dbReference type="EMBL" id="KZ679007">
    <property type="protein sequence ID" value="PSS25191.1"/>
    <property type="molecule type" value="Genomic_DNA"/>
</dbReference>
<accession>A0A2T3BA40</accession>
<dbReference type="InParanoid" id="A0A2T3BA40"/>
<evidence type="ECO:0008006" key="5">
    <source>
        <dbReference type="Google" id="ProtNLM"/>
    </source>
</evidence>
<dbReference type="STRING" id="857342.A0A2T3BA40"/>
<feature type="region of interest" description="Disordered" evidence="2">
    <location>
        <begin position="1"/>
        <end position="49"/>
    </location>
</feature>
<dbReference type="GeneID" id="36577956"/>
<evidence type="ECO:0000313" key="3">
    <source>
        <dbReference type="EMBL" id="PSS25191.1"/>
    </source>
</evidence>
<sequence>MSPLTRQNSIGNGLTRAISSEFGPTRAYSTTNNLHSPEEGSIISNGTPPPQWSAAVGKANLGKSGRVIERLMGENDMLKRDLNIERLRAEESNQAVKMAEGKMEALTAEYESRLHDAAITKTLLKRRERQVADYKAQIEAERQKANAAIERERVWRQAMETLEEESKQKVEEAQLFAALMEGRNNTMTNHWKEQRAEVNRSVVKLGKEIELLVRERRNDDERMNMLQSLCEQQAEQMRALEKEKDNINAAFEAYKKEQEALLKDIKQKATARESENEETLAESRRVLGELRWALGVKKNVRDAQ</sequence>
<dbReference type="RefSeq" id="XP_024723790.1">
    <property type="nucleotide sequence ID" value="XM_024869875.1"/>
</dbReference>
<feature type="coiled-coil region" evidence="1">
    <location>
        <begin position="89"/>
        <end position="165"/>
    </location>
</feature>
<dbReference type="AlphaFoldDB" id="A0A2T3BA40"/>
<name>A0A2T3BA40_AMORE</name>
<keyword evidence="1" id="KW-0175">Coiled coil</keyword>
<dbReference type="OrthoDB" id="3918393at2759"/>
<evidence type="ECO:0000256" key="2">
    <source>
        <dbReference type="SAM" id="MobiDB-lite"/>
    </source>
</evidence>
<reference evidence="3 4" key="1">
    <citation type="journal article" date="2018" name="New Phytol.">
        <title>Comparative genomics and transcriptomics depict ericoid mycorrhizal fungi as versatile saprotrophs and plant mutualists.</title>
        <authorList>
            <person name="Martino E."/>
            <person name="Morin E."/>
            <person name="Grelet G.A."/>
            <person name="Kuo A."/>
            <person name="Kohler A."/>
            <person name="Daghino S."/>
            <person name="Barry K.W."/>
            <person name="Cichocki N."/>
            <person name="Clum A."/>
            <person name="Dockter R.B."/>
            <person name="Hainaut M."/>
            <person name="Kuo R.C."/>
            <person name="LaButti K."/>
            <person name="Lindahl B.D."/>
            <person name="Lindquist E.A."/>
            <person name="Lipzen A."/>
            <person name="Khouja H.R."/>
            <person name="Magnuson J."/>
            <person name="Murat C."/>
            <person name="Ohm R.A."/>
            <person name="Singer S.W."/>
            <person name="Spatafora J.W."/>
            <person name="Wang M."/>
            <person name="Veneault-Fourrey C."/>
            <person name="Henrissat B."/>
            <person name="Grigoriev I.V."/>
            <person name="Martin F.M."/>
            <person name="Perotto S."/>
        </authorList>
    </citation>
    <scope>NUCLEOTIDE SEQUENCE [LARGE SCALE GENOMIC DNA]</scope>
    <source>
        <strain evidence="3 4">ATCC 22711</strain>
    </source>
</reference>
<feature type="compositionally biased region" description="Polar residues" evidence="2">
    <location>
        <begin position="1"/>
        <end position="12"/>
    </location>
</feature>
<evidence type="ECO:0000256" key="1">
    <source>
        <dbReference type="SAM" id="Coils"/>
    </source>
</evidence>
<feature type="coiled-coil region" evidence="1">
    <location>
        <begin position="223"/>
        <end position="260"/>
    </location>
</feature>
<keyword evidence="4" id="KW-1185">Reference proteome</keyword>
<organism evidence="3 4">
    <name type="scientific">Amorphotheca resinae ATCC 22711</name>
    <dbReference type="NCBI Taxonomy" id="857342"/>
    <lineage>
        <taxon>Eukaryota</taxon>
        <taxon>Fungi</taxon>
        <taxon>Dikarya</taxon>
        <taxon>Ascomycota</taxon>
        <taxon>Pezizomycotina</taxon>
        <taxon>Leotiomycetes</taxon>
        <taxon>Helotiales</taxon>
        <taxon>Amorphothecaceae</taxon>
        <taxon>Amorphotheca</taxon>
    </lineage>
</organism>
<dbReference type="Proteomes" id="UP000241818">
    <property type="component" value="Unassembled WGS sequence"/>
</dbReference>
<proteinExistence type="predicted"/>
<gene>
    <name evidence="3" type="ORF">M430DRAFT_95138</name>
</gene>
<protein>
    <recommendedName>
        <fullName evidence="5">SWI5-dependent HO expression protein 3</fullName>
    </recommendedName>
</protein>
<evidence type="ECO:0000313" key="4">
    <source>
        <dbReference type="Proteomes" id="UP000241818"/>
    </source>
</evidence>